<accession>A0A6A4TAE1</accession>
<feature type="compositionally biased region" description="Basic and acidic residues" evidence="1">
    <location>
        <begin position="105"/>
        <end position="127"/>
    </location>
</feature>
<dbReference type="Proteomes" id="UP000438429">
    <property type="component" value="Unassembled WGS sequence"/>
</dbReference>
<evidence type="ECO:0000313" key="3">
    <source>
        <dbReference type="Proteomes" id="UP000438429"/>
    </source>
</evidence>
<feature type="region of interest" description="Disordered" evidence="1">
    <location>
        <begin position="78"/>
        <end position="127"/>
    </location>
</feature>
<dbReference type="AlphaFoldDB" id="A0A6A4TAE1"/>
<dbReference type="EMBL" id="VEVO01000007">
    <property type="protein sequence ID" value="KAF0040114.1"/>
    <property type="molecule type" value="Genomic_DNA"/>
</dbReference>
<proteinExistence type="predicted"/>
<comment type="caution">
    <text evidence="2">The sequence shown here is derived from an EMBL/GenBank/DDBJ whole genome shotgun (WGS) entry which is preliminary data.</text>
</comment>
<evidence type="ECO:0000256" key="1">
    <source>
        <dbReference type="SAM" id="MobiDB-lite"/>
    </source>
</evidence>
<organism evidence="2 3">
    <name type="scientific">Scophthalmus maximus</name>
    <name type="common">Turbot</name>
    <name type="synonym">Psetta maxima</name>
    <dbReference type="NCBI Taxonomy" id="52904"/>
    <lineage>
        <taxon>Eukaryota</taxon>
        <taxon>Metazoa</taxon>
        <taxon>Chordata</taxon>
        <taxon>Craniata</taxon>
        <taxon>Vertebrata</taxon>
        <taxon>Euteleostomi</taxon>
        <taxon>Actinopterygii</taxon>
        <taxon>Neopterygii</taxon>
        <taxon>Teleostei</taxon>
        <taxon>Neoteleostei</taxon>
        <taxon>Acanthomorphata</taxon>
        <taxon>Carangaria</taxon>
        <taxon>Pleuronectiformes</taxon>
        <taxon>Pleuronectoidei</taxon>
        <taxon>Scophthalmidae</taxon>
        <taxon>Scophthalmus</taxon>
    </lineage>
</organism>
<reference evidence="2 3" key="1">
    <citation type="submission" date="2019-06" db="EMBL/GenBank/DDBJ databases">
        <title>Draft genomes of female and male turbot (Scophthalmus maximus).</title>
        <authorList>
            <person name="Xu H."/>
            <person name="Xu X.-W."/>
            <person name="Shao C."/>
            <person name="Chen S."/>
        </authorList>
    </citation>
    <scope>NUCLEOTIDE SEQUENCE [LARGE SCALE GENOMIC DNA]</scope>
    <source>
        <strain evidence="2">Ysfricsl-2016a</strain>
        <tissue evidence="2">Blood</tissue>
    </source>
</reference>
<evidence type="ECO:0000313" key="2">
    <source>
        <dbReference type="EMBL" id="KAF0040114.1"/>
    </source>
</evidence>
<protein>
    <submittedName>
        <fullName evidence="2">Uncharacterized protein</fullName>
    </submittedName>
</protein>
<name>A0A6A4TAE1_SCOMX</name>
<gene>
    <name evidence="2" type="ORF">F2P81_008349</name>
</gene>
<sequence>MNMGGYDRWIGPGIIPADRDDQKRCKVAADGRSVRSVAPVPAEKQLRRSFSLARKVPWWPLGTGEVFPLLFARCSSPSKQSAAKHRLRTDANHLINSPNRNPFRSRNDERTRRGEGKRRGGNDKKLA</sequence>